<dbReference type="InterPro" id="IPR002130">
    <property type="entry name" value="Cyclophilin-type_PPIase_dom"/>
</dbReference>
<proteinExistence type="inferred from homology"/>
<feature type="domain" description="PPIase cyclophilin-type" evidence="6">
    <location>
        <begin position="31"/>
        <end position="188"/>
    </location>
</feature>
<comment type="similarity">
    <text evidence="5">Belongs to the cyclophilin-type PPIase family.</text>
</comment>
<name>A0ABD3VF99_SINWO</name>
<dbReference type="Proteomes" id="UP001634394">
    <property type="component" value="Unassembled WGS sequence"/>
</dbReference>
<dbReference type="PRINTS" id="PR00153">
    <property type="entry name" value="CSAPPISMRASE"/>
</dbReference>
<evidence type="ECO:0000256" key="2">
    <source>
        <dbReference type="ARBA" id="ARBA00022729"/>
    </source>
</evidence>
<dbReference type="Pfam" id="PF00160">
    <property type="entry name" value="Pro_isomerase"/>
    <property type="match status" value="1"/>
</dbReference>
<evidence type="ECO:0000256" key="1">
    <source>
        <dbReference type="ARBA" id="ARBA00000971"/>
    </source>
</evidence>
<dbReference type="AlphaFoldDB" id="A0ABD3VF99"/>
<dbReference type="PIRSF" id="PIRSF001467">
    <property type="entry name" value="Peptidylpro_ismrse"/>
    <property type="match status" value="1"/>
</dbReference>
<dbReference type="SUPFAM" id="SSF50891">
    <property type="entry name" value="Cyclophilin-like"/>
    <property type="match status" value="1"/>
</dbReference>
<dbReference type="GO" id="GO:0003755">
    <property type="term" value="F:peptidyl-prolyl cis-trans isomerase activity"/>
    <property type="evidence" value="ECO:0007669"/>
    <property type="project" value="UniProtKB-UniRule"/>
</dbReference>
<reference evidence="8 9" key="1">
    <citation type="submission" date="2024-11" db="EMBL/GenBank/DDBJ databases">
        <title>Chromosome-level genome assembly of the freshwater bivalve Anodonta woodiana.</title>
        <authorList>
            <person name="Chen X."/>
        </authorList>
    </citation>
    <scope>NUCLEOTIDE SEQUENCE [LARGE SCALE GENOMIC DNA]</scope>
    <source>
        <strain evidence="8">MN2024</strain>
        <tissue evidence="8">Gills</tissue>
    </source>
</reference>
<dbReference type="EC" id="5.2.1.8" evidence="5"/>
<evidence type="ECO:0000256" key="5">
    <source>
        <dbReference type="RuleBase" id="RU363019"/>
    </source>
</evidence>
<keyword evidence="9" id="KW-1185">Reference proteome</keyword>
<dbReference type="EMBL" id="JBJQND010000012">
    <property type="protein sequence ID" value="KAL3859683.1"/>
    <property type="molecule type" value="Genomic_DNA"/>
</dbReference>
<feature type="chain" id="PRO_5044523827" description="Peptidyl-prolyl cis-trans isomerase" evidence="5">
    <location>
        <begin position="22"/>
        <end position="206"/>
    </location>
</feature>
<comment type="catalytic activity">
    <reaction evidence="1 5">
        <text>[protein]-peptidylproline (omega=180) = [protein]-peptidylproline (omega=0)</text>
        <dbReference type="Rhea" id="RHEA:16237"/>
        <dbReference type="Rhea" id="RHEA-COMP:10747"/>
        <dbReference type="Rhea" id="RHEA-COMP:10748"/>
        <dbReference type="ChEBI" id="CHEBI:83833"/>
        <dbReference type="ChEBI" id="CHEBI:83834"/>
        <dbReference type="EC" id="5.2.1.8"/>
    </reaction>
</comment>
<dbReference type="PROSITE" id="PS50072">
    <property type="entry name" value="CSA_PPIASE_2"/>
    <property type="match status" value="1"/>
</dbReference>
<comment type="function">
    <text evidence="5">PPIases accelerate the folding of proteins. It catalyzes the cis-trans isomerization of proline imidic peptide bonds in oligopeptides.</text>
</comment>
<organism evidence="8 9">
    <name type="scientific">Sinanodonta woodiana</name>
    <name type="common">Chinese pond mussel</name>
    <name type="synonym">Anodonta woodiana</name>
    <dbReference type="NCBI Taxonomy" id="1069815"/>
    <lineage>
        <taxon>Eukaryota</taxon>
        <taxon>Metazoa</taxon>
        <taxon>Spiralia</taxon>
        <taxon>Lophotrochozoa</taxon>
        <taxon>Mollusca</taxon>
        <taxon>Bivalvia</taxon>
        <taxon>Autobranchia</taxon>
        <taxon>Heteroconchia</taxon>
        <taxon>Palaeoheterodonta</taxon>
        <taxon>Unionida</taxon>
        <taxon>Unionoidea</taxon>
        <taxon>Unionidae</taxon>
        <taxon>Unioninae</taxon>
        <taxon>Sinanodonta</taxon>
    </lineage>
</organism>
<comment type="caution">
    <text evidence="8">The sequence shown here is derived from an EMBL/GenBank/DDBJ whole genome shotgun (WGS) entry which is preliminary data.</text>
</comment>
<evidence type="ECO:0000256" key="4">
    <source>
        <dbReference type="ARBA" id="ARBA00023235"/>
    </source>
</evidence>
<evidence type="ECO:0000313" key="8">
    <source>
        <dbReference type="EMBL" id="KAL3859683.1"/>
    </source>
</evidence>
<keyword evidence="2 5" id="KW-0732">Signal</keyword>
<evidence type="ECO:0000256" key="3">
    <source>
        <dbReference type="ARBA" id="ARBA00023110"/>
    </source>
</evidence>
<sequence>MARFFLAFLGSLLFFMLDVQAGETTVTHEAFFDIAIGDEKVGRIKIGLFGETAPKTVANFVQLASGEHGFGYKDSVFHRVIQDFMIQGGDFSKGDGSGSKSIYGEYFKDENFTLKHYGAGWISMANAGPDTNGSQFFITIVPTPWLDGHHTVFGKVIEGMKVIKQIEKTPTNSSDWPINSVKVIDCGAVKVDTPYDVSKEGVENDI</sequence>
<dbReference type="EMBL" id="JBJQND010000012">
    <property type="protein sequence ID" value="KAL3859681.1"/>
    <property type="molecule type" value="Genomic_DNA"/>
</dbReference>
<dbReference type="InterPro" id="IPR024936">
    <property type="entry name" value="Cyclophilin-type_PPIase"/>
</dbReference>
<evidence type="ECO:0000313" key="9">
    <source>
        <dbReference type="Proteomes" id="UP001634394"/>
    </source>
</evidence>
<evidence type="ECO:0000259" key="6">
    <source>
        <dbReference type="PROSITE" id="PS50072"/>
    </source>
</evidence>
<accession>A0ABD3VF99</accession>
<dbReference type="PANTHER" id="PTHR11071:SF561">
    <property type="entry name" value="PEPTIDYL-PROLYL CIS-TRANS ISOMERASE D-RELATED"/>
    <property type="match status" value="1"/>
</dbReference>
<protein>
    <recommendedName>
        <fullName evidence="5">Peptidyl-prolyl cis-trans isomerase</fullName>
        <shortName evidence="5">PPIase</shortName>
        <ecNumber evidence="5">5.2.1.8</ecNumber>
    </recommendedName>
</protein>
<dbReference type="InterPro" id="IPR029000">
    <property type="entry name" value="Cyclophilin-like_dom_sf"/>
</dbReference>
<feature type="signal peptide" evidence="5">
    <location>
        <begin position="1"/>
        <end position="21"/>
    </location>
</feature>
<keyword evidence="3 5" id="KW-0697">Rotamase</keyword>
<keyword evidence="4 5" id="KW-0413">Isomerase</keyword>
<dbReference type="InterPro" id="IPR020892">
    <property type="entry name" value="Cyclophilin-type_PPIase_CS"/>
</dbReference>
<dbReference type="PROSITE" id="PS00170">
    <property type="entry name" value="CSA_PPIASE_1"/>
    <property type="match status" value="1"/>
</dbReference>
<dbReference type="Gene3D" id="2.40.100.10">
    <property type="entry name" value="Cyclophilin-like"/>
    <property type="match status" value="1"/>
</dbReference>
<dbReference type="PANTHER" id="PTHR11071">
    <property type="entry name" value="PEPTIDYL-PROLYL CIS-TRANS ISOMERASE"/>
    <property type="match status" value="1"/>
</dbReference>
<gene>
    <name evidence="7" type="ORF">ACJMK2_009889</name>
    <name evidence="8" type="ORF">ACJMK2_009891</name>
</gene>
<evidence type="ECO:0000313" key="7">
    <source>
        <dbReference type="EMBL" id="KAL3859681.1"/>
    </source>
</evidence>
<dbReference type="FunFam" id="2.40.100.10:FF:000001">
    <property type="entry name" value="Peptidyl-prolyl cis-trans isomerase"/>
    <property type="match status" value="1"/>
</dbReference>